<evidence type="ECO:0000256" key="6">
    <source>
        <dbReference type="ARBA" id="ARBA00022970"/>
    </source>
</evidence>
<evidence type="ECO:0000256" key="7">
    <source>
        <dbReference type="ARBA" id="ARBA00022989"/>
    </source>
</evidence>
<dbReference type="EMBL" id="JAPFFI010000024">
    <property type="protein sequence ID" value="KAJ6311845.1"/>
    <property type="molecule type" value="Genomic_DNA"/>
</dbReference>
<feature type="transmembrane region" description="Helical" evidence="11">
    <location>
        <begin position="183"/>
        <end position="204"/>
    </location>
</feature>
<evidence type="ECO:0000256" key="8">
    <source>
        <dbReference type="ARBA" id="ARBA00023136"/>
    </source>
</evidence>
<gene>
    <name evidence="13" type="ORF">OIU77_013572</name>
</gene>
<comment type="function">
    <text evidence="10">Carrier protein involved in proton-driven auxin influx. Mediates the formation of auxin gradient from developing leaves (site of auxin biosynthesis) to tips by contributing to the loading of auxin in vascular tissues and facilitating acropetal (base to tip) auxin transport within inner tissues of the root apex, and basipetal (tip to base) auxin transport within outer tissues of the root apex. May be involved in lateral roots and nodules formation.</text>
</comment>
<evidence type="ECO:0000313" key="13">
    <source>
        <dbReference type="EMBL" id="KAJ6311845.1"/>
    </source>
</evidence>
<feature type="transmembrane region" description="Helical" evidence="11">
    <location>
        <begin position="68"/>
        <end position="89"/>
    </location>
</feature>
<accession>A0ABQ8ZUP3</accession>
<evidence type="ECO:0000256" key="3">
    <source>
        <dbReference type="ARBA" id="ARBA00022448"/>
    </source>
</evidence>
<evidence type="ECO:0000259" key="12">
    <source>
        <dbReference type="Pfam" id="PF01490"/>
    </source>
</evidence>
<keyword evidence="4 11" id="KW-0812">Transmembrane</keyword>
<name>A0ABQ8ZUP3_9ROSI</name>
<dbReference type="Pfam" id="PF01490">
    <property type="entry name" value="Aa_trans"/>
    <property type="match status" value="1"/>
</dbReference>
<comment type="subcellular location">
    <subcellularLocation>
        <location evidence="1">Endomembrane system</location>
        <topology evidence="1">Multi-pass membrane protein</topology>
    </subcellularLocation>
</comment>
<feature type="transmembrane region" description="Helical" evidence="11">
    <location>
        <begin position="224"/>
        <end position="242"/>
    </location>
</feature>
<keyword evidence="9" id="KW-0927">Auxin signaling pathway</keyword>
<evidence type="ECO:0000256" key="4">
    <source>
        <dbReference type="ARBA" id="ARBA00022692"/>
    </source>
</evidence>
<keyword evidence="6" id="KW-0029">Amino-acid transport</keyword>
<feature type="domain" description="Amino acid transporter transmembrane" evidence="12">
    <location>
        <begin position="37"/>
        <end position="429"/>
    </location>
</feature>
<keyword evidence="14" id="KW-1185">Reference proteome</keyword>
<feature type="transmembrane region" description="Helical" evidence="11">
    <location>
        <begin position="350"/>
        <end position="370"/>
    </location>
</feature>
<keyword evidence="7 11" id="KW-1133">Transmembrane helix</keyword>
<sequence>MEVNGDGTGSSTRPLKVIDEENLAVEIPETAHQISSDSWFQVGFVLTTGINSAYVLGYSGTIMVPLGWIPGVLGLIIATAISLYANSLIAKLHEFGGRRHIRYRDLAGFIYGRKAYSLTWGLQYVNLFMINTGYIILAGSALKDVYALFSDDHVMKLPYFIALSGFVCALFAMSIPHLSALRLWLGVSTVFSLIYIVVAFVLSVKDGIEAPARDYSIRGTTQSKIFTTIGASANLVFAFNTGMLPEIQATIKQPVVSNMMKSLYFQFTAGVLPMYAVTFIGYWAYGSSTSTYLLSSVNGPVWVKALANIAAFLQTVIALHIFASPMYEYLDTRFGITGSPFSIRNMSFRVGVRGGYLTINTLVAALLPFLGDFMSLTGAISTFPLTFILANHMYMKAKKNKLTSLQKLWHWLNVYFFGLMSIAAAVSALRLIAVDSKTYHVFADL</sequence>
<evidence type="ECO:0000256" key="1">
    <source>
        <dbReference type="ARBA" id="ARBA00004127"/>
    </source>
</evidence>
<feature type="transmembrane region" description="Helical" evidence="11">
    <location>
        <begin position="263"/>
        <end position="285"/>
    </location>
</feature>
<evidence type="ECO:0000256" key="5">
    <source>
        <dbReference type="ARBA" id="ARBA00022847"/>
    </source>
</evidence>
<organism evidence="13 14">
    <name type="scientific">Salix suchowensis</name>
    <dbReference type="NCBI Taxonomy" id="1278906"/>
    <lineage>
        <taxon>Eukaryota</taxon>
        <taxon>Viridiplantae</taxon>
        <taxon>Streptophyta</taxon>
        <taxon>Embryophyta</taxon>
        <taxon>Tracheophyta</taxon>
        <taxon>Spermatophyta</taxon>
        <taxon>Magnoliopsida</taxon>
        <taxon>eudicotyledons</taxon>
        <taxon>Gunneridae</taxon>
        <taxon>Pentapetalae</taxon>
        <taxon>rosids</taxon>
        <taxon>fabids</taxon>
        <taxon>Malpighiales</taxon>
        <taxon>Salicaceae</taxon>
        <taxon>Saliceae</taxon>
        <taxon>Salix</taxon>
    </lineage>
</organism>
<evidence type="ECO:0000256" key="11">
    <source>
        <dbReference type="SAM" id="Phobius"/>
    </source>
</evidence>
<protein>
    <recommendedName>
        <fullName evidence="12">Amino acid transporter transmembrane domain-containing protein</fullName>
    </recommendedName>
</protein>
<dbReference type="Proteomes" id="UP001141253">
    <property type="component" value="Chromosome 10"/>
</dbReference>
<keyword evidence="5" id="KW-0769">Symport</keyword>
<evidence type="ECO:0000256" key="9">
    <source>
        <dbReference type="ARBA" id="ARBA00023294"/>
    </source>
</evidence>
<reference evidence="13" key="2">
    <citation type="journal article" date="2023" name="Int. J. Mol. Sci.">
        <title>De Novo Assembly and Annotation of 11 Diverse Shrub Willow (Salix) Genomes Reveals Novel Gene Organization in Sex-Linked Regions.</title>
        <authorList>
            <person name="Hyden B."/>
            <person name="Feng K."/>
            <person name="Yates T.B."/>
            <person name="Jawdy S."/>
            <person name="Cereghino C."/>
            <person name="Smart L.B."/>
            <person name="Muchero W."/>
        </authorList>
    </citation>
    <scope>NUCLEOTIDE SEQUENCE</scope>
    <source>
        <tissue evidence="13">Shoot tip</tissue>
    </source>
</reference>
<reference evidence="13" key="1">
    <citation type="submission" date="2022-10" db="EMBL/GenBank/DDBJ databases">
        <authorList>
            <person name="Hyden B.L."/>
            <person name="Feng K."/>
            <person name="Yates T."/>
            <person name="Jawdy S."/>
            <person name="Smart L.B."/>
            <person name="Muchero W."/>
        </authorList>
    </citation>
    <scope>NUCLEOTIDE SEQUENCE</scope>
    <source>
        <tissue evidence="13">Shoot tip</tissue>
    </source>
</reference>
<evidence type="ECO:0000256" key="2">
    <source>
        <dbReference type="ARBA" id="ARBA00005590"/>
    </source>
</evidence>
<evidence type="ECO:0000256" key="10">
    <source>
        <dbReference type="ARBA" id="ARBA00045588"/>
    </source>
</evidence>
<proteinExistence type="inferred from homology"/>
<feature type="transmembrane region" description="Helical" evidence="11">
    <location>
        <begin position="414"/>
        <end position="433"/>
    </location>
</feature>
<feature type="transmembrane region" description="Helical" evidence="11">
    <location>
        <begin position="376"/>
        <end position="394"/>
    </location>
</feature>
<comment type="caution">
    <text evidence="13">The sequence shown here is derived from an EMBL/GenBank/DDBJ whole genome shotgun (WGS) entry which is preliminary data.</text>
</comment>
<keyword evidence="8 11" id="KW-0472">Membrane</keyword>
<feature type="transmembrane region" description="Helical" evidence="11">
    <location>
        <begin position="118"/>
        <end position="137"/>
    </location>
</feature>
<dbReference type="InterPro" id="IPR013057">
    <property type="entry name" value="AA_transpt_TM"/>
</dbReference>
<feature type="transmembrane region" description="Helical" evidence="11">
    <location>
        <begin position="305"/>
        <end position="330"/>
    </location>
</feature>
<evidence type="ECO:0000313" key="14">
    <source>
        <dbReference type="Proteomes" id="UP001141253"/>
    </source>
</evidence>
<feature type="transmembrane region" description="Helical" evidence="11">
    <location>
        <begin position="157"/>
        <end position="176"/>
    </location>
</feature>
<comment type="similarity">
    <text evidence="2">Belongs to the amino acid/polyamine transporter 2 family. Amino acid/auxin permease (AAAP) (TC 2.A.18.1) subfamily.</text>
</comment>
<dbReference type="PANTHER" id="PTHR48017">
    <property type="entry name" value="OS05G0424000 PROTEIN-RELATED"/>
    <property type="match status" value="1"/>
</dbReference>
<keyword evidence="3" id="KW-0813">Transport</keyword>